<dbReference type="InterPro" id="IPR023247">
    <property type="entry name" value="IC97/Dnai7-like"/>
</dbReference>
<dbReference type="GO" id="GO:0005930">
    <property type="term" value="C:axoneme"/>
    <property type="evidence" value="ECO:0007669"/>
    <property type="project" value="TreeGrafter"/>
</dbReference>
<dbReference type="GO" id="GO:0008017">
    <property type="term" value="F:microtubule binding"/>
    <property type="evidence" value="ECO:0007669"/>
    <property type="project" value="TreeGrafter"/>
</dbReference>
<dbReference type="Pfam" id="PF12366">
    <property type="entry name" value="Casc1_C"/>
    <property type="match status" value="1"/>
</dbReference>
<comment type="caution">
    <text evidence="5">The sequence shown here is derived from an EMBL/GenBank/DDBJ whole genome shotgun (WGS) entry which is preliminary data.</text>
</comment>
<comment type="similarity">
    <text evidence="1">Belongs to the DNAI7 family.</text>
</comment>
<evidence type="ECO:0000256" key="2">
    <source>
        <dbReference type="SAM" id="MobiDB-lite"/>
    </source>
</evidence>
<keyword evidence="6" id="KW-1185">Reference proteome</keyword>
<feature type="domain" description="IC97/Casc1 N-terminal" evidence="4">
    <location>
        <begin position="16"/>
        <end position="218"/>
    </location>
</feature>
<evidence type="ECO:0000256" key="1">
    <source>
        <dbReference type="ARBA" id="ARBA00024332"/>
    </source>
</evidence>
<dbReference type="PANTHER" id="PTHR20929">
    <property type="entry name" value="LUNG ADENOMA SUSCEPTIBILITY 1-RELATED"/>
    <property type="match status" value="1"/>
</dbReference>
<feature type="domain" description="CASC1 C-terminal" evidence="3">
    <location>
        <begin position="456"/>
        <end position="619"/>
    </location>
</feature>
<evidence type="ECO:0000313" key="5">
    <source>
        <dbReference type="EMBL" id="GFO01258.1"/>
    </source>
</evidence>
<proteinExistence type="inferred from homology"/>
<dbReference type="Proteomes" id="UP000735302">
    <property type="component" value="Unassembled WGS sequence"/>
</dbReference>
<dbReference type="PANTHER" id="PTHR20929:SF11">
    <property type="entry name" value="DYNEIN AXONEMAL INTERMEDIATE CHAIN 7"/>
    <property type="match status" value="1"/>
</dbReference>
<feature type="region of interest" description="Disordered" evidence="2">
    <location>
        <begin position="258"/>
        <end position="353"/>
    </location>
</feature>
<dbReference type="GO" id="GO:0048487">
    <property type="term" value="F:beta-tubulin binding"/>
    <property type="evidence" value="ECO:0007669"/>
    <property type="project" value="TreeGrafter"/>
</dbReference>
<feature type="compositionally biased region" description="Acidic residues" evidence="2">
    <location>
        <begin position="322"/>
        <end position="353"/>
    </location>
</feature>
<dbReference type="InterPro" id="IPR022110">
    <property type="entry name" value="CASC1_C"/>
</dbReference>
<feature type="region of interest" description="Disordered" evidence="2">
    <location>
        <begin position="1"/>
        <end position="22"/>
    </location>
</feature>
<organism evidence="5 6">
    <name type="scientific">Plakobranchus ocellatus</name>
    <dbReference type="NCBI Taxonomy" id="259542"/>
    <lineage>
        <taxon>Eukaryota</taxon>
        <taxon>Metazoa</taxon>
        <taxon>Spiralia</taxon>
        <taxon>Lophotrochozoa</taxon>
        <taxon>Mollusca</taxon>
        <taxon>Gastropoda</taxon>
        <taxon>Heterobranchia</taxon>
        <taxon>Euthyneura</taxon>
        <taxon>Panpulmonata</taxon>
        <taxon>Sacoglossa</taxon>
        <taxon>Placobranchoidea</taxon>
        <taxon>Plakobranchidae</taxon>
        <taxon>Plakobranchus</taxon>
    </lineage>
</organism>
<dbReference type="Pfam" id="PF15927">
    <property type="entry name" value="Casc1_N"/>
    <property type="match status" value="1"/>
</dbReference>
<dbReference type="EMBL" id="BLXT01003251">
    <property type="protein sequence ID" value="GFO01258.1"/>
    <property type="molecule type" value="Genomic_DNA"/>
</dbReference>
<dbReference type="PRINTS" id="PR02043">
    <property type="entry name" value="CANCERSCCP1"/>
</dbReference>
<accession>A0AAV4A3N3</accession>
<dbReference type="AlphaFoldDB" id="A0AAV4A3N3"/>
<protein>
    <submittedName>
        <fullName evidence="5">Protein casc1-like</fullName>
    </submittedName>
</protein>
<evidence type="ECO:0000259" key="4">
    <source>
        <dbReference type="Pfam" id="PF15927"/>
    </source>
</evidence>
<gene>
    <name evidence="5" type="ORF">PoB_002776300</name>
</gene>
<sequence>MSKADKERLKKEEQERKQQEEEAARLLALEEVKKQQKEEAEMAVERTKIENEERKCRKRDMEELVQIIEQNKEQLNQLNEERRQQAKWSRYMRCDGSPDPVNQGEINTYINLRLEDDTRNDAESVLKDSQLDLSLIAELQYLMTDTPKEQLSEKDIDMYHETICELEKLVCSKLDLATLQILCDATKLADSETGNLQHVVRSPDVALCVWGNLMKNPRVKSFEFSDLHFTFDIPRVLGLSDCAVRVLMTKFDHFSPTSKAAIPRRKKKEEVVEEAPAEEEGKKEGEEENEEKQDEEKKEEGEGEEKEETELDLMAALRGDTEGEQEEEVKEEEEVLEEDYEDPPTPEPPEYEDFDEEDDIIDLRANDVLGGIYQVNLLHMPPQPKTVGSWTITTLVDPPAIQPMEYSADPVANTEGQDKNKDKKDEKPAIAISMSLPDDVLFLEEPQVARWDEKRKFWSTNGFSDLNYNEDARTFSFKTTHFGTICLLQDTHINMPFQSWELRPHKLDSAVLTIIAAIVEIEIEIKDALCCLSQPKDKPELESIRGKWVTPAELIKMMKSAGVNVFPNEDSSKFVSIQNKHPLIEDRMYQQMALTASAMAYSWSKWNNEREREEVIFQAAEALEDEPLLEEDWSVFLATKRRVMKLKMTEFDDEFSSAPTGDVFKSNIYHLMTEVASEAALNRVKETNFQFVDCVEQLLRATKVLTYA</sequence>
<evidence type="ECO:0000259" key="3">
    <source>
        <dbReference type="Pfam" id="PF12366"/>
    </source>
</evidence>
<dbReference type="InterPro" id="IPR031826">
    <property type="entry name" value="IC97/Casc1_N"/>
</dbReference>
<evidence type="ECO:0000313" key="6">
    <source>
        <dbReference type="Proteomes" id="UP000735302"/>
    </source>
</evidence>
<name>A0AAV4A3N3_9GAST</name>
<reference evidence="5 6" key="1">
    <citation type="journal article" date="2021" name="Elife">
        <title>Chloroplast acquisition without the gene transfer in kleptoplastic sea slugs, Plakobranchus ocellatus.</title>
        <authorList>
            <person name="Maeda T."/>
            <person name="Takahashi S."/>
            <person name="Yoshida T."/>
            <person name="Shimamura S."/>
            <person name="Takaki Y."/>
            <person name="Nagai Y."/>
            <person name="Toyoda A."/>
            <person name="Suzuki Y."/>
            <person name="Arimoto A."/>
            <person name="Ishii H."/>
            <person name="Satoh N."/>
            <person name="Nishiyama T."/>
            <person name="Hasebe M."/>
            <person name="Maruyama T."/>
            <person name="Minagawa J."/>
            <person name="Obokata J."/>
            <person name="Shigenobu S."/>
        </authorList>
    </citation>
    <scope>NUCLEOTIDE SEQUENCE [LARGE SCALE GENOMIC DNA]</scope>
</reference>
<feature type="compositionally biased region" description="Acidic residues" evidence="2">
    <location>
        <begin position="301"/>
        <end position="311"/>
    </location>
</feature>